<evidence type="ECO:0000256" key="1">
    <source>
        <dbReference type="SAM" id="Phobius"/>
    </source>
</evidence>
<feature type="transmembrane region" description="Helical" evidence="1">
    <location>
        <begin position="39"/>
        <end position="59"/>
    </location>
</feature>
<dbReference type="EMBL" id="OZ075112">
    <property type="protein sequence ID" value="CAL4969749.1"/>
    <property type="molecule type" value="Genomic_DNA"/>
</dbReference>
<name>A0ABC8ZZS9_9POAL</name>
<sequence length="294" mass="32684">MTVDAALLAAVVAFLLPLRLVSLALRLASKGRGASARHLRRSSAALAVAGALLAVIFALPRDRPGECAVPVAAVVDGEGLRSEVEQLKLQLARLESLWDSNSKAFENGNTPGKVIDKKGAPLEEEDGRVMRAMGLDIQSLINEQENIKMQESLCSSYFGDNIKAMEDEVRLIKDESIKMNSDIHSVWSLAKDTTEKVEALHSDIKKGQVLTDDLGKMNSSINRLWSFVKNTEKKVEGLCFDIKKVQRITGEWGKTNFNRMWSFAKDTEKKVEDLYSDIKKGFKQSKKKVPFMRT</sequence>
<keyword evidence="1" id="KW-0812">Transmembrane</keyword>
<gene>
    <name evidence="2" type="ORF">URODEC1_LOCUS49737</name>
</gene>
<evidence type="ECO:0000313" key="3">
    <source>
        <dbReference type="Proteomes" id="UP001497457"/>
    </source>
</evidence>
<dbReference type="PANTHER" id="PTHR34360">
    <property type="entry name" value="OS08G0519400 PROTEIN"/>
    <property type="match status" value="1"/>
</dbReference>
<keyword evidence="1" id="KW-1133">Transmembrane helix</keyword>
<reference evidence="3" key="1">
    <citation type="submission" date="2024-06" db="EMBL/GenBank/DDBJ databases">
        <authorList>
            <person name="Ryan C."/>
        </authorList>
    </citation>
    <scope>NUCLEOTIDE SEQUENCE [LARGE SCALE GENOMIC DNA]</scope>
</reference>
<keyword evidence="1" id="KW-0472">Membrane</keyword>
<proteinExistence type="predicted"/>
<keyword evidence="3" id="KW-1185">Reference proteome</keyword>
<reference evidence="2 3" key="2">
    <citation type="submission" date="2024-10" db="EMBL/GenBank/DDBJ databases">
        <authorList>
            <person name="Ryan C."/>
        </authorList>
    </citation>
    <scope>NUCLEOTIDE SEQUENCE [LARGE SCALE GENOMIC DNA]</scope>
</reference>
<organism evidence="2 3">
    <name type="scientific">Urochloa decumbens</name>
    <dbReference type="NCBI Taxonomy" id="240449"/>
    <lineage>
        <taxon>Eukaryota</taxon>
        <taxon>Viridiplantae</taxon>
        <taxon>Streptophyta</taxon>
        <taxon>Embryophyta</taxon>
        <taxon>Tracheophyta</taxon>
        <taxon>Spermatophyta</taxon>
        <taxon>Magnoliopsida</taxon>
        <taxon>Liliopsida</taxon>
        <taxon>Poales</taxon>
        <taxon>Poaceae</taxon>
        <taxon>PACMAD clade</taxon>
        <taxon>Panicoideae</taxon>
        <taxon>Panicodae</taxon>
        <taxon>Paniceae</taxon>
        <taxon>Melinidinae</taxon>
        <taxon>Urochloa</taxon>
    </lineage>
</organism>
<accession>A0ABC8ZZS9</accession>
<evidence type="ECO:0000313" key="2">
    <source>
        <dbReference type="EMBL" id="CAL4969749.1"/>
    </source>
</evidence>
<protein>
    <submittedName>
        <fullName evidence="2">Uncharacterized protein</fullName>
    </submittedName>
</protein>
<feature type="transmembrane region" description="Helical" evidence="1">
    <location>
        <begin position="6"/>
        <end position="27"/>
    </location>
</feature>
<dbReference type="AlphaFoldDB" id="A0ABC8ZZS9"/>
<dbReference type="Proteomes" id="UP001497457">
    <property type="component" value="Chromosome 2b"/>
</dbReference>
<dbReference type="PANTHER" id="PTHR34360:SF6">
    <property type="entry name" value="OS02G0306550 PROTEIN"/>
    <property type="match status" value="1"/>
</dbReference>